<reference evidence="2 4" key="4">
    <citation type="submission" date="2015-03" db="EMBL/GenBank/DDBJ databases">
        <authorList>
            <person name="Regsiter A."/>
            <person name="william w."/>
        </authorList>
    </citation>
    <scope>NUCLEOTIDE SEQUENCE [LARGE SCALE GENOMIC DNA]</scope>
    <source>
        <strain evidence="2 4">CB1</strain>
    </source>
</reference>
<evidence type="ECO:0000313" key="2">
    <source>
        <dbReference type="EMBL" id="CQR30777.1"/>
    </source>
</evidence>
<dbReference type="HOGENOM" id="CLU_2995238_0_0_4"/>
<protein>
    <recommendedName>
        <fullName evidence="5">Phosphatidic acid phosphatase type 2/haloperoxidase domain-containing protein</fullName>
    </recommendedName>
</protein>
<dbReference type="Proteomes" id="UP000002372">
    <property type="component" value="Chromosome"/>
</dbReference>
<dbReference type="InterPro" id="IPR036938">
    <property type="entry name" value="PAP2/HPO_sf"/>
</dbReference>
<dbReference type="KEGG" id="thi:THI_0705"/>
<reference evidence="3" key="2">
    <citation type="journal article" date="2010" name="PLoS Genet.">
        <title>Structure, function, and evolution of the Thiomonas spp. genome.</title>
        <authorList>
            <person name="Arsene-Ploetze F."/>
            <person name="Koechler S."/>
            <person name="Marchal M."/>
            <person name="Coppee J.Y."/>
            <person name="Chandler M."/>
            <person name="Bonnefoy V."/>
            <person name="Brochier-Armanet C."/>
            <person name="Barakat M."/>
            <person name="Barbe V."/>
            <person name="Battaglia-Brunet F."/>
            <person name="Bruneel O."/>
            <person name="Bryan C.G."/>
            <person name="Cleiss-Arnold J."/>
            <person name="Cruveiller S."/>
            <person name="Erhardt M."/>
            <person name="Heinrich-Salmeron A."/>
            <person name="Hommais F."/>
            <person name="Joulian C."/>
            <person name="Krin E."/>
            <person name="Lieutaud A."/>
            <person name="Lievremont D."/>
            <person name="Michel C."/>
            <person name="Muller D."/>
            <person name="Ortet P."/>
            <person name="Proux C."/>
            <person name="Siguier P."/>
            <person name="Roche D."/>
            <person name="Rouy Z."/>
            <person name="Salvignol G."/>
            <person name="Slyemi D."/>
            <person name="Talla E."/>
            <person name="Weiss S."/>
            <person name="Weissenbach J."/>
            <person name="Medigue C."/>
            <person name="Bertin P.N."/>
        </authorList>
    </citation>
    <scope>NUCLEOTIDE SEQUENCE [LARGE SCALE GENOMIC DNA]</scope>
    <source>
        <strain evidence="3">DSM 22701 / CIP 110005 / 3As</strain>
    </source>
</reference>
<dbReference type="RefSeq" id="WP_013104790.1">
    <property type="nucleotide sequence ID" value="NC_014145.1"/>
</dbReference>
<dbReference type="Proteomes" id="UP000078599">
    <property type="component" value="Unassembled WGS sequence"/>
</dbReference>
<reference key="1">
    <citation type="submission" date="2009-07" db="EMBL/GenBank/DDBJ databases">
        <authorList>
            <person name="Genoscope - CEA"/>
        </authorList>
    </citation>
    <scope>NUCLEOTIDE SEQUENCE</scope>
    <source>
        <strain>3As</strain>
    </source>
</reference>
<organism evidence="1 3">
    <name type="scientific">Thiomonas arsenitoxydans (strain DSM 22701 / CIP 110005 / 3As)</name>
    <dbReference type="NCBI Taxonomy" id="426114"/>
    <lineage>
        <taxon>Bacteria</taxon>
        <taxon>Pseudomonadati</taxon>
        <taxon>Pseudomonadota</taxon>
        <taxon>Betaproteobacteria</taxon>
        <taxon>Burkholderiales</taxon>
        <taxon>Thiomonas</taxon>
    </lineage>
</organism>
<evidence type="ECO:0000313" key="4">
    <source>
        <dbReference type="Proteomes" id="UP000078599"/>
    </source>
</evidence>
<accession>D6CS36</accession>
<evidence type="ECO:0000313" key="3">
    <source>
        <dbReference type="Proteomes" id="UP000002372"/>
    </source>
</evidence>
<reference evidence="1" key="3">
    <citation type="submission" date="2010-07" db="EMBL/GenBank/DDBJ databases">
        <authorList>
            <person name="Genoscope - CEA"/>
        </authorList>
    </citation>
    <scope>NUCLEOTIDE SEQUENCE</scope>
    <source>
        <strain evidence="1">3As</strain>
    </source>
</reference>
<keyword evidence="4" id="KW-1185">Reference proteome</keyword>
<dbReference type="AlphaFoldDB" id="D6CS36"/>
<dbReference type="EMBL" id="CTRI01000007">
    <property type="protein sequence ID" value="CQR30777.1"/>
    <property type="molecule type" value="Genomic_DNA"/>
</dbReference>
<sequence>MVTPIISEYLQTNPEVGALAAIPAFDIAARIKAHGHWMTDTVAGAVIGVASGYFPAS</sequence>
<dbReference type="SUPFAM" id="SSF48317">
    <property type="entry name" value="Acid phosphatase/Vanadium-dependent haloperoxidase"/>
    <property type="match status" value="1"/>
</dbReference>
<evidence type="ECO:0000313" key="1">
    <source>
        <dbReference type="EMBL" id="CAZ87427.1"/>
    </source>
</evidence>
<dbReference type="EMBL" id="FP475956">
    <property type="protein sequence ID" value="CAZ87427.1"/>
    <property type="molecule type" value="Genomic_DNA"/>
</dbReference>
<gene>
    <name evidence="1" type="ordered locus">THI_0705</name>
    <name evidence="2" type="ORF">THICB1_150119</name>
</gene>
<evidence type="ECO:0008006" key="5">
    <source>
        <dbReference type="Google" id="ProtNLM"/>
    </source>
</evidence>
<proteinExistence type="predicted"/>
<name>D6CS36_THIA3</name>